<reference evidence="3 4" key="1">
    <citation type="journal article" date="2018" name="Nat. Ecol. Evol.">
        <title>Pezizomycetes genomes reveal the molecular basis of ectomycorrhizal truffle lifestyle.</title>
        <authorList>
            <person name="Murat C."/>
            <person name="Payen T."/>
            <person name="Noel B."/>
            <person name="Kuo A."/>
            <person name="Morin E."/>
            <person name="Chen J."/>
            <person name="Kohler A."/>
            <person name="Krizsan K."/>
            <person name="Balestrini R."/>
            <person name="Da Silva C."/>
            <person name="Montanini B."/>
            <person name="Hainaut M."/>
            <person name="Levati E."/>
            <person name="Barry K.W."/>
            <person name="Belfiori B."/>
            <person name="Cichocki N."/>
            <person name="Clum A."/>
            <person name="Dockter R.B."/>
            <person name="Fauchery L."/>
            <person name="Guy J."/>
            <person name="Iotti M."/>
            <person name="Le Tacon F."/>
            <person name="Lindquist E.A."/>
            <person name="Lipzen A."/>
            <person name="Malagnac F."/>
            <person name="Mello A."/>
            <person name="Molinier V."/>
            <person name="Miyauchi S."/>
            <person name="Poulain J."/>
            <person name="Riccioni C."/>
            <person name="Rubini A."/>
            <person name="Sitrit Y."/>
            <person name="Splivallo R."/>
            <person name="Traeger S."/>
            <person name="Wang M."/>
            <person name="Zifcakova L."/>
            <person name="Wipf D."/>
            <person name="Zambonelli A."/>
            <person name="Paolocci F."/>
            <person name="Nowrousian M."/>
            <person name="Ottonello S."/>
            <person name="Baldrian P."/>
            <person name="Spatafora J.W."/>
            <person name="Henrissat B."/>
            <person name="Nagy L.G."/>
            <person name="Aury J.M."/>
            <person name="Wincker P."/>
            <person name="Grigoriev I.V."/>
            <person name="Bonfante P."/>
            <person name="Martin F.M."/>
        </authorList>
    </citation>
    <scope>NUCLEOTIDE SEQUENCE [LARGE SCALE GENOMIC DNA]</scope>
    <source>
        <strain evidence="3 4">ATCC MYA-4762</strain>
    </source>
</reference>
<proteinExistence type="predicted"/>
<feature type="domain" description="T6SS Phospholipase effector Tle1-like catalytic" evidence="2">
    <location>
        <begin position="3"/>
        <end position="265"/>
    </location>
</feature>
<organism evidence="3 4">
    <name type="scientific">Terfezia boudieri ATCC MYA-4762</name>
    <dbReference type="NCBI Taxonomy" id="1051890"/>
    <lineage>
        <taxon>Eukaryota</taxon>
        <taxon>Fungi</taxon>
        <taxon>Dikarya</taxon>
        <taxon>Ascomycota</taxon>
        <taxon>Pezizomycotina</taxon>
        <taxon>Pezizomycetes</taxon>
        <taxon>Pezizales</taxon>
        <taxon>Pezizaceae</taxon>
        <taxon>Terfezia</taxon>
    </lineage>
</organism>
<dbReference type="SUPFAM" id="SSF53474">
    <property type="entry name" value="alpha/beta-Hydrolases"/>
    <property type="match status" value="1"/>
</dbReference>
<dbReference type="Pfam" id="PF09994">
    <property type="entry name" value="T6SS_Tle1-like_cat"/>
    <property type="match status" value="1"/>
</dbReference>
<evidence type="ECO:0000256" key="1">
    <source>
        <dbReference type="SAM" id="Phobius"/>
    </source>
</evidence>
<dbReference type="EMBL" id="ML121570">
    <property type="protein sequence ID" value="RPB20539.1"/>
    <property type="molecule type" value="Genomic_DNA"/>
</dbReference>
<dbReference type="InParanoid" id="A0A3N4LGD3"/>
<dbReference type="STRING" id="1051890.A0A3N4LGD3"/>
<evidence type="ECO:0000259" key="2">
    <source>
        <dbReference type="Pfam" id="PF09994"/>
    </source>
</evidence>
<feature type="transmembrane region" description="Helical" evidence="1">
    <location>
        <begin position="89"/>
        <end position="113"/>
    </location>
</feature>
<keyword evidence="1" id="KW-0812">Transmembrane</keyword>
<dbReference type="InterPro" id="IPR029058">
    <property type="entry name" value="AB_hydrolase_fold"/>
</dbReference>
<dbReference type="AlphaFoldDB" id="A0A3N4LGD3"/>
<keyword evidence="1" id="KW-0472">Membrane</keyword>
<name>A0A3N4LGD3_9PEZI</name>
<dbReference type="Proteomes" id="UP000267821">
    <property type="component" value="Unassembled WGS sequence"/>
</dbReference>
<protein>
    <recommendedName>
        <fullName evidence="2">T6SS Phospholipase effector Tle1-like catalytic domain-containing protein</fullName>
    </recommendedName>
</protein>
<gene>
    <name evidence="3" type="ORF">L211DRAFT_792038</name>
</gene>
<dbReference type="OrthoDB" id="3057168at2759"/>
<dbReference type="InterPro" id="IPR018712">
    <property type="entry name" value="Tle1-like_cat"/>
</dbReference>
<evidence type="ECO:0000313" key="4">
    <source>
        <dbReference type="Proteomes" id="UP000267821"/>
    </source>
</evidence>
<sequence>MQKRLIVGCDGTGQSSMRGPAAIPTNVTRLCSALHGSATQIIFYQSGVGTATIGEMYTTVASGTGLGINDNILDAYQFLSNNYEVGDEIYLFGFSRGGFAACVLANMIIRLGLFQKRYLWMMRKAWSRYIQPDKGVAFNDFVENMWRIDTDRTQRVTIKVLGLWDAVGSVGMPDYEWVKSRGFNSSYSFYDPTLVYGIENAFHALAIDELRAPFTPMLLYLPDPESNASEIKLKQCWFPGVHTNVGGGYPDSHMADLSLFWMLEQCRGLLDFEELFIAQTIQANHFPQHNFGKLKRGISRIYPGWAKGKIEDSYWTSLMPLLGKSYRKPGQSKGITNEVMHCSVRRRWQCQKLKWRPRALNGFTPVQDGDTGKWRWVKSSDGGQSVAIELPEETFQRSPTSWQHRLRNVSAKRLNFNRKLDFLAKNSHAYLRDDYEPPIKRPGHEANSASKVSDLLFSLLRWLKTRPRIL</sequence>
<dbReference type="PANTHER" id="PTHR33840:SF1">
    <property type="entry name" value="TLE1 PHOSPHOLIPASE DOMAIN-CONTAINING PROTEIN"/>
    <property type="match status" value="1"/>
</dbReference>
<accession>A0A3N4LGD3</accession>
<keyword evidence="1" id="KW-1133">Transmembrane helix</keyword>
<dbReference type="PANTHER" id="PTHR33840">
    <property type="match status" value="1"/>
</dbReference>
<evidence type="ECO:0000313" key="3">
    <source>
        <dbReference type="EMBL" id="RPB20539.1"/>
    </source>
</evidence>
<keyword evidence="4" id="KW-1185">Reference proteome</keyword>